<feature type="region of interest" description="Disordered" evidence="2">
    <location>
        <begin position="1"/>
        <end position="40"/>
    </location>
</feature>
<dbReference type="Proteomes" id="UP000287651">
    <property type="component" value="Unassembled WGS sequence"/>
</dbReference>
<dbReference type="AlphaFoldDB" id="A0A426XYQ8"/>
<comment type="caution">
    <text evidence="3">The sequence shown here is derived from an EMBL/GenBank/DDBJ whole genome shotgun (WGS) entry which is preliminary data.</text>
</comment>
<evidence type="ECO:0000313" key="3">
    <source>
        <dbReference type="EMBL" id="RRT44606.1"/>
    </source>
</evidence>
<evidence type="ECO:0000256" key="1">
    <source>
        <dbReference type="SAM" id="Coils"/>
    </source>
</evidence>
<name>A0A426XYQ8_ENSVE</name>
<accession>A0A426XYQ8</accession>
<keyword evidence="1" id="KW-0175">Coiled coil</keyword>
<reference evidence="3 4" key="1">
    <citation type="journal article" date="2014" name="Agronomy (Basel)">
        <title>A Draft Genome Sequence for Ensete ventricosum, the Drought-Tolerant Tree Against Hunger.</title>
        <authorList>
            <person name="Harrison J."/>
            <person name="Moore K.A."/>
            <person name="Paszkiewicz K."/>
            <person name="Jones T."/>
            <person name="Grant M."/>
            <person name="Ambacheew D."/>
            <person name="Muzemil S."/>
            <person name="Studholme D.J."/>
        </authorList>
    </citation>
    <scope>NUCLEOTIDE SEQUENCE [LARGE SCALE GENOMIC DNA]</scope>
</reference>
<evidence type="ECO:0000256" key="2">
    <source>
        <dbReference type="SAM" id="MobiDB-lite"/>
    </source>
</evidence>
<gene>
    <name evidence="3" type="ORF">B296_00055649</name>
</gene>
<sequence length="132" mass="15256">MKRSTYEPARTHKKHKLLAPQRHKRGLPCPEDNRSTRCGSGRSFAATLAKVEQQKVELEEASRQQEVMVKELNDSRILLGDIQHQLKDVWTRSQVMEDDLLKSVRAVETLKSEMPPQIIEDYKKSPEFNMGL</sequence>
<evidence type="ECO:0000313" key="4">
    <source>
        <dbReference type="Proteomes" id="UP000287651"/>
    </source>
</evidence>
<proteinExistence type="predicted"/>
<protein>
    <submittedName>
        <fullName evidence="3">Uncharacterized protein</fullName>
    </submittedName>
</protein>
<organism evidence="3 4">
    <name type="scientific">Ensete ventricosum</name>
    <name type="common">Abyssinian banana</name>
    <name type="synonym">Musa ensete</name>
    <dbReference type="NCBI Taxonomy" id="4639"/>
    <lineage>
        <taxon>Eukaryota</taxon>
        <taxon>Viridiplantae</taxon>
        <taxon>Streptophyta</taxon>
        <taxon>Embryophyta</taxon>
        <taxon>Tracheophyta</taxon>
        <taxon>Spermatophyta</taxon>
        <taxon>Magnoliopsida</taxon>
        <taxon>Liliopsida</taxon>
        <taxon>Zingiberales</taxon>
        <taxon>Musaceae</taxon>
        <taxon>Ensete</taxon>
    </lineage>
</organism>
<dbReference type="EMBL" id="AMZH03016365">
    <property type="protein sequence ID" value="RRT44606.1"/>
    <property type="molecule type" value="Genomic_DNA"/>
</dbReference>
<feature type="coiled-coil region" evidence="1">
    <location>
        <begin position="44"/>
        <end position="75"/>
    </location>
</feature>
<feature type="compositionally biased region" description="Basic residues" evidence="2">
    <location>
        <begin position="11"/>
        <end position="26"/>
    </location>
</feature>